<proteinExistence type="predicted"/>
<dbReference type="AlphaFoldDB" id="B1IK37"/>
<dbReference type="HOGENOM" id="CLU_2218449_0_0_9"/>
<evidence type="ECO:0000313" key="2">
    <source>
        <dbReference type="Proteomes" id="UP000008541"/>
    </source>
</evidence>
<dbReference type="EMBL" id="CP000939">
    <property type="protein sequence ID" value="ACA44709.1"/>
    <property type="molecule type" value="Genomic_DNA"/>
</dbReference>
<gene>
    <name evidence="1" type="ordered locus">CLD_1865</name>
</gene>
<protein>
    <submittedName>
        <fullName evidence="1">Uncharacterized protein</fullName>
    </submittedName>
</protein>
<organism evidence="1 2">
    <name type="scientific">Clostridium botulinum (strain Okra / Type B1)</name>
    <dbReference type="NCBI Taxonomy" id="498213"/>
    <lineage>
        <taxon>Bacteria</taxon>
        <taxon>Bacillati</taxon>
        <taxon>Bacillota</taxon>
        <taxon>Clostridia</taxon>
        <taxon>Eubacteriales</taxon>
        <taxon>Clostridiaceae</taxon>
        <taxon>Clostridium</taxon>
    </lineage>
</organism>
<dbReference type="KEGG" id="cbb:CLD_1865"/>
<name>B1IK37_CLOBK</name>
<dbReference type="RefSeq" id="WP_003399224.1">
    <property type="nucleotide sequence ID" value="NC_010516.1"/>
</dbReference>
<evidence type="ECO:0000313" key="1">
    <source>
        <dbReference type="EMBL" id="ACA44709.1"/>
    </source>
</evidence>
<sequence>MNDIKINIEDLKSQILIMGNYFQCLEEKKALYLISEFTNELYKFYSELVNARIQDMDNRNLLSLNNCFKDIIEGIKNEDYIYLGDIFIYKLLPIVNKVENMFTKLV</sequence>
<reference evidence="1 2" key="1">
    <citation type="journal article" date="2007" name="PLoS ONE">
        <title>Analysis of the neurotoxin complex genes in Clostridium botulinum A1-A4 and B1 strains: BoNT/A3, /Ba4 and /B1 clusters are located within plasmids.</title>
        <authorList>
            <person name="Smith T.J."/>
            <person name="Hill K.K."/>
            <person name="Foley B.T."/>
            <person name="Detter J.C."/>
            <person name="Munk A.C."/>
            <person name="Bruce D.C."/>
            <person name="Doggett N.A."/>
            <person name="Smith L.A."/>
            <person name="Marks J.D."/>
            <person name="Xie G."/>
            <person name="Brettin T.S."/>
        </authorList>
    </citation>
    <scope>NUCLEOTIDE SEQUENCE [LARGE SCALE GENOMIC DNA]</scope>
    <source>
        <strain evidence="2">Okra / Type B1</strain>
    </source>
</reference>
<dbReference type="Proteomes" id="UP000008541">
    <property type="component" value="Chromosome"/>
</dbReference>
<accession>B1IK37</accession>